<sequence>MAPSPDALIVLAAILDGRYSQVHRQLRGTG</sequence>
<evidence type="ECO:0000313" key="2">
    <source>
        <dbReference type="Proteomes" id="UP000579647"/>
    </source>
</evidence>
<gene>
    <name evidence="1" type="ORF">HNR07_002503</name>
</gene>
<dbReference type="EMBL" id="JACHDO010000001">
    <property type="protein sequence ID" value="MBB5491366.1"/>
    <property type="molecule type" value="Genomic_DNA"/>
</dbReference>
<reference evidence="1 2" key="1">
    <citation type="submission" date="2020-08" db="EMBL/GenBank/DDBJ databases">
        <title>Sequencing the genomes of 1000 actinobacteria strains.</title>
        <authorList>
            <person name="Klenk H.-P."/>
        </authorList>
    </citation>
    <scope>NUCLEOTIDE SEQUENCE [LARGE SCALE GENOMIC DNA]</scope>
    <source>
        <strain evidence="1 2">DSM 44598</strain>
    </source>
</reference>
<keyword evidence="2" id="KW-1185">Reference proteome</keyword>
<accession>A0A840WIM9</accession>
<organism evidence="1 2">
    <name type="scientific">Nocardiopsis metallicus</name>
    <dbReference type="NCBI Taxonomy" id="179819"/>
    <lineage>
        <taxon>Bacteria</taxon>
        <taxon>Bacillati</taxon>
        <taxon>Actinomycetota</taxon>
        <taxon>Actinomycetes</taxon>
        <taxon>Streptosporangiales</taxon>
        <taxon>Nocardiopsidaceae</taxon>
        <taxon>Nocardiopsis</taxon>
    </lineage>
</organism>
<dbReference type="AlphaFoldDB" id="A0A840WIM9"/>
<dbReference type="Proteomes" id="UP000579647">
    <property type="component" value="Unassembled WGS sequence"/>
</dbReference>
<evidence type="ECO:0000313" key="1">
    <source>
        <dbReference type="EMBL" id="MBB5491366.1"/>
    </source>
</evidence>
<comment type="caution">
    <text evidence="1">The sequence shown here is derived from an EMBL/GenBank/DDBJ whole genome shotgun (WGS) entry which is preliminary data.</text>
</comment>
<proteinExistence type="predicted"/>
<protein>
    <submittedName>
        <fullName evidence="1">Uncharacterized protein</fullName>
    </submittedName>
</protein>
<name>A0A840WIM9_9ACTN</name>